<keyword evidence="3 9" id="KW-0436">Ligase</keyword>
<keyword evidence="5 9" id="KW-0067">ATP-binding</keyword>
<evidence type="ECO:0000256" key="2">
    <source>
        <dbReference type="ARBA" id="ARBA00022490"/>
    </source>
</evidence>
<dbReference type="PROSITE" id="PS00178">
    <property type="entry name" value="AA_TRNA_LIGASE_I"/>
    <property type="match status" value="1"/>
</dbReference>
<dbReference type="Gene3D" id="3.30.2320.20">
    <property type="entry name" value="Class I aminoacyl-tRNA synthetases (RS)"/>
    <property type="match status" value="1"/>
</dbReference>
<dbReference type="InterPro" id="IPR009008">
    <property type="entry name" value="Val/Leu/Ile-tRNA-synth_edit"/>
</dbReference>
<feature type="domain" description="Methionyl/Leucyl tRNA synthetase" evidence="13">
    <location>
        <begin position="593"/>
        <end position="698"/>
    </location>
</feature>
<feature type="short sequence motif" description="'HIGH' region" evidence="9">
    <location>
        <begin position="38"/>
        <end position="48"/>
    </location>
</feature>
<keyword evidence="4 9" id="KW-0547">Nucleotide-binding</keyword>
<evidence type="ECO:0000256" key="4">
    <source>
        <dbReference type="ARBA" id="ARBA00022741"/>
    </source>
</evidence>
<accession>G4RJF7</accession>
<dbReference type="HAMAP" id="MF_00049_A">
    <property type="entry name" value="Leu_tRNA_synth_A"/>
    <property type="match status" value="1"/>
</dbReference>
<dbReference type="GO" id="GO:0004823">
    <property type="term" value="F:leucine-tRNA ligase activity"/>
    <property type="evidence" value="ECO:0007669"/>
    <property type="project" value="UniProtKB-UniRule"/>
</dbReference>
<feature type="domain" description="Aminoacyl-tRNA synthetase class Ia" evidence="11">
    <location>
        <begin position="9"/>
        <end position="509"/>
    </location>
</feature>
<dbReference type="KEGG" id="ttn:TTX_1058"/>
<gene>
    <name evidence="9 14" type="primary">leuS</name>
    <name evidence="14" type="ordered locus">TTX_1058</name>
</gene>
<dbReference type="HOGENOM" id="CLU_004174_0_0_2"/>
<dbReference type="Pfam" id="PF00133">
    <property type="entry name" value="tRNA-synt_1"/>
    <property type="match status" value="1"/>
</dbReference>
<dbReference type="Pfam" id="PF08264">
    <property type="entry name" value="Anticodon_1"/>
    <property type="match status" value="1"/>
</dbReference>
<proteinExistence type="inferred from homology"/>
<evidence type="ECO:0000313" key="15">
    <source>
        <dbReference type="Proteomes" id="UP000002654"/>
    </source>
</evidence>
<name>G4RJF7_THETK</name>
<evidence type="ECO:0000256" key="1">
    <source>
        <dbReference type="ARBA" id="ARBA00005594"/>
    </source>
</evidence>
<evidence type="ECO:0000259" key="13">
    <source>
        <dbReference type="Pfam" id="PF09334"/>
    </source>
</evidence>
<dbReference type="GO" id="GO:0005524">
    <property type="term" value="F:ATP binding"/>
    <property type="evidence" value="ECO:0007669"/>
    <property type="project" value="UniProtKB-UniRule"/>
</dbReference>
<dbReference type="Pfam" id="PF09334">
    <property type="entry name" value="tRNA-synt_1g"/>
    <property type="match status" value="1"/>
</dbReference>
<sequence>MDFHSIEEKWQRRWAEARVFEATPEPGRPKYFITAAYPYPNGAIHIGHGRTYLIADVLARFYRHRGYAVLYPMGFHYTGTPILTVAESIAAGDRKTMEDFKVIYDVPEEDVKRMGDPLFLANYFRELSKQYMKKMGLSIDWSREFTTIDPEYQQFIRWQFKKLADRGLVVRGRHPVGWCPKHQMPVGAHDTKDDKEPEIGEWTLIFFEGTDGLYYPAATLRPETVLGVTNLWINPDEDYAVAEADGRRVVLSLDAAFRLSFQTKVKVLERVKGEKFVGASVRNPVTGEKVPILPAKFVDVHTGTGVVMAVPAHAPYDYVALKELGQERLIPLITVEGYGEFPAKEVVERMGIKSQTDPKLEDATKEVYMAEHNKGVMRQDVVERVGRDLPELARALLKGFFSLYIAGKPVREARETIKAWMRAAGIGGEMYEIMNKPVYCRCGTEVVVKVLEDQWFLNYGDPGWKSLTKELLRSMRILPPEARAHFEATIDWLDKRACARTRGLGTPLPWDPNWIIESLSDSTIYMAYYTVIRKIREFGLRPDQLTEAFWDYVFLGRGSPEEVSRAIGASPDVLKAIREEFTYWYPLDSRNSGKDLIPNHLTFFLFNHAAIFPRELWPRQIVANGWVLVEGEKMSKSKRNVLALGKAVNQYGADPLRATLAVSAEVDQDLDFRGTVARFIAKHLEEIFDLILSIVERAEDRGEGTAERWFRSEAALLLEKAARAYEEVSIREAAVYILYDMRRLAERYLAIAGTPSKSIIDVLKAWIIAMEPIVPHMAEELWERLGERPFVAKAPWPTLPVDKGVLLAMRYVDMLIEDVSSLMKIVEDAKRAVIYVNGNFAWLKAAAKAKDVRELISAGVPANMAKRVFDFARQLSDEVRQLVADVEYFDEYSTLAELGTYISKALSLDVLVYKADDPQAPDLGGKKRAALPLKPGIYLEK</sequence>
<dbReference type="InterPro" id="IPR002300">
    <property type="entry name" value="aa-tRNA-synth_Ia"/>
</dbReference>
<dbReference type="AlphaFoldDB" id="G4RJF7"/>
<feature type="binding site" evidence="9">
    <location>
        <position position="636"/>
    </location>
    <ligand>
        <name>ATP</name>
        <dbReference type="ChEBI" id="CHEBI:30616"/>
    </ligand>
</feature>
<keyword evidence="6 9" id="KW-0648">Protein biosynthesis</keyword>
<dbReference type="EC" id="6.1.1.4" evidence="9"/>
<dbReference type="OrthoDB" id="23906at2157"/>
<evidence type="ECO:0000256" key="10">
    <source>
        <dbReference type="RuleBase" id="RU363035"/>
    </source>
</evidence>
<feature type="short sequence motif" description="'KMSKS' region" evidence="9">
    <location>
        <begin position="633"/>
        <end position="637"/>
    </location>
</feature>
<comment type="similarity">
    <text evidence="1 9 10">Belongs to the class-I aminoacyl-tRNA synthetase family.</text>
</comment>
<dbReference type="PATRIC" id="fig|768679.9.peg.1068"/>
<dbReference type="Gene3D" id="3.90.740.10">
    <property type="entry name" value="Valyl/Leucyl/Isoleucyl-tRNA synthetase, editing domain"/>
    <property type="match status" value="1"/>
</dbReference>
<evidence type="ECO:0000259" key="12">
    <source>
        <dbReference type="Pfam" id="PF08264"/>
    </source>
</evidence>
<evidence type="ECO:0000256" key="3">
    <source>
        <dbReference type="ARBA" id="ARBA00022598"/>
    </source>
</evidence>
<evidence type="ECO:0000256" key="8">
    <source>
        <dbReference type="ARBA" id="ARBA00047469"/>
    </source>
</evidence>
<dbReference type="PANTHER" id="PTHR45794">
    <property type="entry name" value="LEUCYL-TRNA SYNTHETASE"/>
    <property type="match status" value="1"/>
</dbReference>
<protein>
    <recommendedName>
        <fullName evidence="9">Leucine--tRNA ligase</fullName>
        <ecNumber evidence="9">6.1.1.4</ecNumber>
    </recommendedName>
    <alternativeName>
        <fullName evidence="9">Leucyl-tRNA synthetase</fullName>
        <shortName evidence="9">LeuRS</shortName>
    </alternativeName>
</protein>
<reference evidence="14 15" key="1">
    <citation type="journal article" date="2011" name="PLoS ONE">
        <title>The complete genome sequence of Thermoproteus tenax: a physiologically versatile member of the Crenarchaeota.</title>
        <authorList>
            <person name="Siebers B."/>
            <person name="Zaparty M."/>
            <person name="Raddatz G."/>
            <person name="Tjaden B."/>
            <person name="Albers S.V."/>
            <person name="Bell S.D."/>
            <person name="Blombach F."/>
            <person name="Kletzin A."/>
            <person name="Kyrpides N."/>
            <person name="Lanz C."/>
            <person name="Plagens A."/>
            <person name="Rampp M."/>
            <person name="Rosinus A."/>
            <person name="von Jan M."/>
            <person name="Makarova K.S."/>
            <person name="Klenk H.P."/>
            <person name="Schuster S.C."/>
            <person name="Hensel R."/>
        </authorList>
    </citation>
    <scope>NUCLEOTIDE SEQUENCE [LARGE SCALE GENOMIC DNA]</scope>
    <source>
        <strain evidence="15">ATCC 35583 / DSM 2078 / JCM 9277 / NBRC 100435 / Kra 1</strain>
    </source>
</reference>
<feature type="domain" description="Methionyl/Valyl/Leucyl/Isoleucyl-tRNA synthetase anticodon-binding" evidence="12">
    <location>
        <begin position="707"/>
        <end position="827"/>
    </location>
</feature>
<dbReference type="eggNOG" id="arCOG00809">
    <property type="taxonomic scope" value="Archaea"/>
</dbReference>
<evidence type="ECO:0000313" key="14">
    <source>
        <dbReference type="EMBL" id="CCC81702.1"/>
    </source>
</evidence>
<dbReference type="Gene3D" id="1.10.730.10">
    <property type="entry name" value="Isoleucyl-tRNA Synthetase, Domain 1"/>
    <property type="match status" value="1"/>
</dbReference>
<evidence type="ECO:0000256" key="7">
    <source>
        <dbReference type="ARBA" id="ARBA00023146"/>
    </source>
</evidence>
<dbReference type="Proteomes" id="UP000002654">
    <property type="component" value="Chromosome"/>
</dbReference>
<dbReference type="GO" id="GO:0002161">
    <property type="term" value="F:aminoacyl-tRNA deacylase activity"/>
    <property type="evidence" value="ECO:0007669"/>
    <property type="project" value="InterPro"/>
</dbReference>
<dbReference type="GeneID" id="11261946"/>
<organism evidence="14 15">
    <name type="scientific">Thermoproteus tenax (strain ATCC 35583 / DSM 2078 / JCM 9277 / NBRC 100435 / Kra 1)</name>
    <dbReference type="NCBI Taxonomy" id="768679"/>
    <lineage>
        <taxon>Archaea</taxon>
        <taxon>Thermoproteota</taxon>
        <taxon>Thermoprotei</taxon>
        <taxon>Thermoproteales</taxon>
        <taxon>Thermoproteaceae</taxon>
        <taxon>Thermoproteus</taxon>
    </lineage>
</organism>
<dbReference type="InterPro" id="IPR014729">
    <property type="entry name" value="Rossmann-like_a/b/a_fold"/>
</dbReference>
<dbReference type="InterPro" id="IPR020791">
    <property type="entry name" value="Leu-tRNA-lgase_arc"/>
</dbReference>
<dbReference type="Gene3D" id="1.10.10.720">
    <property type="entry name" value="leucyl-tRNA synthetase"/>
    <property type="match status" value="1"/>
</dbReference>
<evidence type="ECO:0000256" key="6">
    <source>
        <dbReference type="ARBA" id="ARBA00022917"/>
    </source>
</evidence>
<dbReference type="STRING" id="768679.TTX_1058"/>
<dbReference type="InterPro" id="IPR004493">
    <property type="entry name" value="Leu-tRNA-synth_Ia_arc/euk"/>
</dbReference>
<evidence type="ECO:0000256" key="9">
    <source>
        <dbReference type="HAMAP-Rule" id="MF_00049"/>
    </source>
</evidence>
<dbReference type="PaxDb" id="768679-TTX_1058"/>
<dbReference type="SUPFAM" id="SSF52374">
    <property type="entry name" value="Nucleotidylyl transferase"/>
    <property type="match status" value="1"/>
</dbReference>
<dbReference type="GO" id="GO:0005737">
    <property type="term" value="C:cytoplasm"/>
    <property type="evidence" value="ECO:0007669"/>
    <property type="project" value="UniProtKB-SubCell"/>
</dbReference>
<dbReference type="EMBL" id="FN869859">
    <property type="protein sequence ID" value="CCC81702.1"/>
    <property type="molecule type" value="Genomic_DNA"/>
</dbReference>
<comment type="subcellular location">
    <subcellularLocation>
        <location evidence="9">Cytoplasm</location>
    </subcellularLocation>
</comment>
<dbReference type="InterPro" id="IPR015413">
    <property type="entry name" value="Methionyl/Leucyl_tRNA_Synth"/>
</dbReference>
<keyword evidence="2 9" id="KW-0963">Cytoplasm</keyword>
<dbReference type="SUPFAM" id="SSF50677">
    <property type="entry name" value="ValRS/IleRS/LeuRS editing domain"/>
    <property type="match status" value="1"/>
</dbReference>
<evidence type="ECO:0000259" key="11">
    <source>
        <dbReference type="Pfam" id="PF00133"/>
    </source>
</evidence>
<comment type="catalytic activity">
    <reaction evidence="8 9">
        <text>tRNA(Leu) + L-leucine + ATP = L-leucyl-tRNA(Leu) + AMP + diphosphate</text>
        <dbReference type="Rhea" id="RHEA:11688"/>
        <dbReference type="Rhea" id="RHEA-COMP:9613"/>
        <dbReference type="Rhea" id="RHEA-COMP:9622"/>
        <dbReference type="ChEBI" id="CHEBI:30616"/>
        <dbReference type="ChEBI" id="CHEBI:33019"/>
        <dbReference type="ChEBI" id="CHEBI:57427"/>
        <dbReference type="ChEBI" id="CHEBI:78442"/>
        <dbReference type="ChEBI" id="CHEBI:78494"/>
        <dbReference type="ChEBI" id="CHEBI:456215"/>
        <dbReference type="EC" id="6.1.1.4"/>
    </reaction>
</comment>
<dbReference type="NCBIfam" id="TIGR00395">
    <property type="entry name" value="leuS_arch"/>
    <property type="match status" value="1"/>
</dbReference>
<dbReference type="PANTHER" id="PTHR45794:SF1">
    <property type="entry name" value="LEUCINE--TRNA LIGASE, CYTOPLASMIC"/>
    <property type="match status" value="1"/>
</dbReference>
<dbReference type="NCBIfam" id="NF008957">
    <property type="entry name" value="PRK12300.1"/>
    <property type="match status" value="1"/>
</dbReference>
<dbReference type="SUPFAM" id="SSF47323">
    <property type="entry name" value="Anticodon-binding domain of a subclass of class I aminoacyl-tRNA synthetases"/>
    <property type="match status" value="1"/>
</dbReference>
<dbReference type="InterPro" id="IPR009080">
    <property type="entry name" value="tRNAsynth_Ia_anticodon-bd"/>
</dbReference>
<evidence type="ECO:0000256" key="5">
    <source>
        <dbReference type="ARBA" id="ARBA00022840"/>
    </source>
</evidence>
<dbReference type="Gene3D" id="3.40.50.620">
    <property type="entry name" value="HUPs"/>
    <property type="match status" value="1"/>
</dbReference>
<dbReference type="InterPro" id="IPR013155">
    <property type="entry name" value="M/V/L/I-tRNA-synth_anticd-bd"/>
</dbReference>
<dbReference type="RefSeq" id="WP_014126957.1">
    <property type="nucleotide sequence ID" value="NC_016070.1"/>
</dbReference>
<dbReference type="GO" id="GO:0006429">
    <property type="term" value="P:leucyl-tRNA aminoacylation"/>
    <property type="evidence" value="ECO:0007669"/>
    <property type="project" value="UniProtKB-UniRule"/>
</dbReference>
<keyword evidence="15" id="KW-1185">Reference proteome</keyword>
<keyword evidence="7 9" id="KW-0030">Aminoacyl-tRNA synthetase</keyword>
<dbReference type="InterPro" id="IPR001412">
    <property type="entry name" value="aa-tRNA-synth_I_CS"/>
</dbReference>